<dbReference type="SUPFAM" id="SSF88723">
    <property type="entry name" value="PIN domain-like"/>
    <property type="match status" value="1"/>
</dbReference>
<dbReference type="PANTHER" id="PTHR33653:SF1">
    <property type="entry name" value="RIBONUCLEASE VAPC2"/>
    <property type="match status" value="1"/>
</dbReference>
<keyword evidence="4" id="KW-0479">Metal-binding</keyword>
<proteinExistence type="inferred from homology"/>
<comment type="similarity">
    <text evidence="7">Belongs to the PINc/VapC protein family.</text>
</comment>
<dbReference type="Gene3D" id="3.40.50.1010">
    <property type="entry name" value="5'-nuclease"/>
    <property type="match status" value="1"/>
</dbReference>
<keyword evidence="10" id="KW-1185">Reference proteome</keyword>
<reference evidence="9 10" key="1">
    <citation type="journal article" date="2021" name="MBio">
        <title>Poor Competitiveness of Bradyrhizobium in Pigeon Pea Root Colonization in Indian Soils.</title>
        <authorList>
            <person name="Chalasani D."/>
            <person name="Basu A."/>
            <person name="Pullabhotla S.V.S.R.N."/>
            <person name="Jorrin B."/>
            <person name="Neal A.L."/>
            <person name="Poole P.S."/>
            <person name="Podile A.R."/>
            <person name="Tkacz A."/>
        </authorList>
    </citation>
    <scope>NUCLEOTIDE SEQUENCE [LARGE SCALE GENOMIC DNA]</scope>
    <source>
        <strain evidence="9 10">HU56</strain>
    </source>
</reference>
<dbReference type="PANTHER" id="PTHR33653">
    <property type="entry name" value="RIBONUCLEASE VAPC2"/>
    <property type="match status" value="1"/>
</dbReference>
<evidence type="ECO:0000256" key="2">
    <source>
        <dbReference type="ARBA" id="ARBA00022649"/>
    </source>
</evidence>
<name>A0ABS7H0R0_9HYPH</name>
<evidence type="ECO:0000256" key="5">
    <source>
        <dbReference type="ARBA" id="ARBA00022801"/>
    </source>
</evidence>
<evidence type="ECO:0000256" key="3">
    <source>
        <dbReference type="ARBA" id="ARBA00022722"/>
    </source>
</evidence>
<protein>
    <submittedName>
        <fullName evidence="9">PIN domain-containing protein</fullName>
    </submittedName>
</protein>
<comment type="cofactor">
    <cofactor evidence="1">
        <name>Mg(2+)</name>
        <dbReference type="ChEBI" id="CHEBI:18420"/>
    </cofactor>
</comment>
<evidence type="ECO:0000256" key="1">
    <source>
        <dbReference type="ARBA" id="ARBA00001946"/>
    </source>
</evidence>
<evidence type="ECO:0000256" key="6">
    <source>
        <dbReference type="ARBA" id="ARBA00022842"/>
    </source>
</evidence>
<dbReference type="EMBL" id="JAEUAK010000013">
    <property type="protein sequence ID" value="MBW9055853.1"/>
    <property type="molecule type" value="Genomic_DNA"/>
</dbReference>
<keyword evidence="3" id="KW-0540">Nuclease</keyword>
<evidence type="ECO:0000256" key="7">
    <source>
        <dbReference type="ARBA" id="ARBA00038093"/>
    </source>
</evidence>
<keyword evidence="5" id="KW-0378">Hydrolase</keyword>
<dbReference type="InterPro" id="IPR050556">
    <property type="entry name" value="Type_II_TA_system_RNase"/>
</dbReference>
<gene>
    <name evidence="9" type="ORF">JNB85_25930</name>
</gene>
<evidence type="ECO:0000313" key="10">
    <source>
        <dbReference type="Proteomes" id="UP000717752"/>
    </source>
</evidence>
<organism evidence="9 10">
    <name type="scientific">Rhizobium mesosinicum</name>
    <dbReference type="NCBI Taxonomy" id="335017"/>
    <lineage>
        <taxon>Bacteria</taxon>
        <taxon>Pseudomonadati</taxon>
        <taxon>Pseudomonadota</taxon>
        <taxon>Alphaproteobacteria</taxon>
        <taxon>Hyphomicrobiales</taxon>
        <taxon>Rhizobiaceae</taxon>
        <taxon>Rhizobium/Agrobacterium group</taxon>
        <taxon>Rhizobium</taxon>
    </lineage>
</organism>
<keyword evidence="2" id="KW-1277">Toxin-antitoxin system</keyword>
<dbReference type="InterPro" id="IPR002716">
    <property type="entry name" value="PIN_dom"/>
</dbReference>
<sequence length="110" mass="12456">MGYGTSGRFCFCWLIYRECFQCAPTLSFINDKPLEVESILRALPILPLDVPADIKYGDIRAELEAAGQTIGLNDLLIAAHARALDLTLATDNMREFQRIRGLNLQNWLER</sequence>
<evidence type="ECO:0000259" key="8">
    <source>
        <dbReference type="Pfam" id="PF01850"/>
    </source>
</evidence>
<dbReference type="InterPro" id="IPR029060">
    <property type="entry name" value="PIN-like_dom_sf"/>
</dbReference>
<comment type="caution">
    <text evidence="9">The sequence shown here is derived from an EMBL/GenBank/DDBJ whole genome shotgun (WGS) entry which is preliminary data.</text>
</comment>
<dbReference type="Proteomes" id="UP000717752">
    <property type="component" value="Unassembled WGS sequence"/>
</dbReference>
<keyword evidence="6" id="KW-0460">Magnesium</keyword>
<evidence type="ECO:0000256" key="4">
    <source>
        <dbReference type="ARBA" id="ARBA00022723"/>
    </source>
</evidence>
<feature type="domain" description="PIN" evidence="8">
    <location>
        <begin position="34"/>
        <end position="100"/>
    </location>
</feature>
<accession>A0ABS7H0R0</accession>
<evidence type="ECO:0000313" key="9">
    <source>
        <dbReference type="EMBL" id="MBW9055853.1"/>
    </source>
</evidence>
<dbReference type="Pfam" id="PF01850">
    <property type="entry name" value="PIN"/>
    <property type="match status" value="1"/>
</dbReference>